<keyword evidence="2" id="KW-0813">Transport</keyword>
<evidence type="ECO:0000259" key="5">
    <source>
        <dbReference type="PROSITE" id="PS50893"/>
    </source>
</evidence>
<dbReference type="GO" id="GO:0016887">
    <property type="term" value="F:ATP hydrolysis activity"/>
    <property type="evidence" value="ECO:0007669"/>
    <property type="project" value="InterPro"/>
</dbReference>
<dbReference type="GO" id="GO:0005524">
    <property type="term" value="F:ATP binding"/>
    <property type="evidence" value="ECO:0007669"/>
    <property type="project" value="UniProtKB-KW"/>
</dbReference>
<evidence type="ECO:0000313" key="8">
    <source>
        <dbReference type="Proteomes" id="UP000190206"/>
    </source>
</evidence>
<dbReference type="Proteomes" id="UP000190206">
    <property type="component" value="Unassembled WGS sequence"/>
</dbReference>
<evidence type="ECO:0000256" key="2">
    <source>
        <dbReference type="ARBA" id="ARBA00022448"/>
    </source>
</evidence>
<keyword evidence="4 7" id="KW-0067">ATP-binding</keyword>
<name>A0A1S9HYG1_9CLOT</name>
<dbReference type="PANTHER" id="PTHR43335">
    <property type="entry name" value="ABC TRANSPORTER, ATP-BINDING PROTEIN"/>
    <property type="match status" value="1"/>
</dbReference>
<dbReference type="STRING" id="1962263.BS637_06625"/>
<evidence type="ECO:0000256" key="3">
    <source>
        <dbReference type="ARBA" id="ARBA00022741"/>
    </source>
</evidence>
<dbReference type="Proteomes" id="UP000190256">
    <property type="component" value="Unassembled WGS sequence"/>
</dbReference>
<organism evidence="7 9">
    <name type="scientific">Clostridium tepidum</name>
    <dbReference type="NCBI Taxonomy" id="1962263"/>
    <lineage>
        <taxon>Bacteria</taxon>
        <taxon>Bacillati</taxon>
        <taxon>Bacillota</taxon>
        <taxon>Clostridia</taxon>
        <taxon>Eubacteriales</taxon>
        <taxon>Clostridiaceae</taxon>
        <taxon>Clostridium</taxon>
    </lineage>
</organism>
<reference evidence="7 9" key="1">
    <citation type="submission" date="2016-12" db="EMBL/GenBank/DDBJ databases">
        <title>Clostridium tepidum sp. nov., a close relative of Clostridium sporogenes and Clostridium botulinum Group I.</title>
        <authorList>
            <person name="Dobritsa A.P."/>
            <person name="Kutumbaka K.K."/>
            <person name="Werner K."/>
            <person name="Wiedmann M."/>
            <person name="Asmus A."/>
            <person name="Samadpour M."/>
        </authorList>
    </citation>
    <scope>NUCLEOTIDE SEQUENCE [LARGE SCALE GENOMIC DNA]</scope>
    <source>
        <strain evidence="7 9">IEH 97212</strain>
    </source>
</reference>
<comment type="caution">
    <text evidence="7">The sequence shown here is derived from an EMBL/GenBank/DDBJ whole genome shotgun (WGS) entry which is preliminary data.</text>
</comment>
<evidence type="ECO:0000256" key="4">
    <source>
        <dbReference type="ARBA" id="ARBA00022840"/>
    </source>
</evidence>
<protein>
    <submittedName>
        <fullName evidence="7">Multidrug ABC transporter ATP-binding protein</fullName>
    </submittedName>
</protein>
<dbReference type="PANTHER" id="PTHR43335:SF4">
    <property type="entry name" value="ABC TRANSPORTER, ATP-BINDING PROTEIN"/>
    <property type="match status" value="1"/>
</dbReference>
<evidence type="ECO:0000313" key="6">
    <source>
        <dbReference type="EMBL" id="OOO62508.1"/>
    </source>
</evidence>
<dbReference type="SUPFAM" id="SSF52540">
    <property type="entry name" value="P-loop containing nucleoside triphosphate hydrolases"/>
    <property type="match status" value="1"/>
</dbReference>
<keyword evidence="3" id="KW-0547">Nucleotide-binding</keyword>
<evidence type="ECO:0000313" key="7">
    <source>
        <dbReference type="EMBL" id="OOO63134.1"/>
    </source>
</evidence>
<dbReference type="SMART" id="SM00382">
    <property type="entry name" value="AAA"/>
    <property type="match status" value="1"/>
</dbReference>
<dbReference type="InterPro" id="IPR003593">
    <property type="entry name" value="AAA+_ATPase"/>
</dbReference>
<evidence type="ECO:0000313" key="9">
    <source>
        <dbReference type="Proteomes" id="UP000190256"/>
    </source>
</evidence>
<dbReference type="EMBL" id="MRAD01000005">
    <property type="protein sequence ID" value="OOO62508.1"/>
    <property type="molecule type" value="Genomic_DNA"/>
</dbReference>
<dbReference type="Pfam" id="PF00005">
    <property type="entry name" value="ABC_tran"/>
    <property type="match status" value="1"/>
</dbReference>
<dbReference type="EMBL" id="MRAE01000072">
    <property type="protein sequence ID" value="OOO63134.1"/>
    <property type="molecule type" value="Genomic_DNA"/>
</dbReference>
<sequence length="217" mass="24231">MVENSNKFIIEIKEATKSFKNQTVLQDINLNFEKGKIYGIRGRNGSGKTMLLRVMCGLVIPDSGEAYVNGVNITKKKTLPENVGALIENPGFINYYSGFKNLKILSSIKGKIDDKKIHDTLELLGIDNVCNKKVRTYSLGMRQRLGIVQALMEDPEILLLDEPTNALDNDGIKLFHDILKELKSKGTTIVLSSHNKEDLDLLCDTVMEMDCGKLVIN</sequence>
<dbReference type="PROSITE" id="PS00211">
    <property type="entry name" value="ABC_TRANSPORTER_1"/>
    <property type="match status" value="1"/>
</dbReference>
<reference evidence="6 8" key="2">
    <citation type="submission" date="2016-12" db="EMBL/GenBank/DDBJ databases">
        <title>Clostridium tepidum sp. nov., a close relative of Clostridium sporogenes and Clostridium botulinum Group I.</title>
        <authorList>
            <person name="Dobritsa A.P."/>
            <person name="Kutumbaka K."/>
            <person name="Werner K."/>
            <person name="Samadpour M."/>
        </authorList>
    </citation>
    <scope>NUCLEOTIDE SEQUENCE [LARGE SCALE GENOMIC DNA]</scope>
    <source>
        <strain evidence="6 8">PE</strain>
    </source>
</reference>
<evidence type="ECO:0000256" key="1">
    <source>
        <dbReference type="ARBA" id="ARBA00005417"/>
    </source>
</evidence>
<gene>
    <name evidence="6" type="ORF">BS637_06625</name>
    <name evidence="7" type="ORF">BS638_13720</name>
</gene>
<dbReference type="RefSeq" id="WP_078023970.1">
    <property type="nucleotide sequence ID" value="NZ_JANKAH010000005.1"/>
</dbReference>
<accession>A0A1S9HYG1</accession>
<comment type="similarity">
    <text evidence="1">Belongs to the ABC transporter superfamily.</text>
</comment>
<dbReference type="OrthoDB" id="9809205at2"/>
<dbReference type="AlphaFoldDB" id="A0A1S9HYG1"/>
<dbReference type="PROSITE" id="PS50893">
    <property type="entry name" value="ABC_TRANSPORTER_2"/>
    <property type="match status" value="1"/>
</dbReference>
<proteinExistence type="inferred from homology"/>
<dbReference type="Gene3D" id="3.40.50.300">
    <property type="entry name" value="P-loop containing nucleotide triphosphate hydrolases"/>
    <property type="match status" value="1"/>
</dbReference>
<dbReference type="InterPro" id="IPR017871">
    <property type="entry name" value="ABC_transporter-like_CS"/>
</dbReference>
<dbReference type="InterPro" id="IPR003439">
    <property type="entry name" value="ABC_transporter-like_ATP-bd"/>
</dbReference>
<keyword evidence="8" id="KW-1185">Reference proteome</keyword>
<dbReference type="InterPro" id="IPR027417">
    <property type="entry name" value="P-loop_NTPase"/>
</dbReference>
<feature type="domain" description="ABC transporter" evidence="5">
    <location>
        <begin position="10"/>
        <end position="216"/>
    </location>
</feature>